<sequence>MTVNNYYLFLVAAVVVAAFSQVLLKKSAGKVYPSIIREYLNIHVIAGYALMILSTLLTIAAYKKVDFKNGPVVESLGFIFVMVLSWVFFQEKITKRKLLGNLLILVGIVVFYS</sequence>
<evidence type="ECO:0000313" key="15">
    <source>
        <dbReference type="Proteomes" id="UP000184245"/>
    </source>
</evidence>
<dbReference type="Gene3D" id="1.10.3730.20">
    <property type="match status" value="1"/>
</dbReference>
<evidence type="ECO:0000256" key="4">
    <source>
        <dbReference type="ARBA" id="ARBA00022516"/>
    </source>
</evidence>
<keyword evidence="4" id="KW-0444">Lipid biosynthesis</keyword>
<keyword evidence="6" id="KW-0441">Lipid A biosynthesis</keyword>
<dbReference type="InterPro" id="IPR037185">
    <property type="entry name" value="EmrE-like"/>
</dbReference>
<dbReference type="PANTHER" id="PTHR30561">
    <property type="entry name" value="SMR FAMILY PROTON-DEPENDENT DRUG EFFLUX TRANSPORTER SUGE"/>
    <property type="match status" value="1"/>
</dbReference>
<keyword evidence="15" id="KW-1185">Reference proteome</keyword>
<evidence type="ECO:0000256" key="3">
    <source>
        <dbReference type="ARBA" id="ARBA00022475"/>
    </source>
</evidence>
<evidence type="ECO:0000313" key="14">
    <source>
        <dbReference type="EMBL" id="SHF31405.1"/>
    </source>
</evidence>
<feature type="transmembrane region" description="Helical" evidence="12">
    <location>
        <begin position="96"/>
        <end position="112"/>
    </location>
</feature>
<keyword evidence="10" id="KW-0443">Lipid metabolism</keyword>
<feature type="transmembrane region" description="Helical" evidence="12">
    <location>
        <begin position="71"/>
        <end position="89"/>
    </location>
</feature>
<proteinExistence type="inferred from homology"/>
<dbReference type="InterPro" id="IPR000620">
    <property type="entry name" value="EamA_dom"/>
</dbReference>
<dbReference type="GO" id="GO:0022857">
    <property type="term" value="F:transmembrane transporter activity"/>
    <property type="evidence" value="ECO:0007669"/>
    <property type="project" value="InterPro"/>
</dbReference>
<accession>A0A1M5AMK9</accession>
<keyword evidence="9 12" id="KW-1133">Transmembrane helix</keyword>
<evidence type="ECO:0000259" key="13">
    <source>
        <dbReference type="Pfam" id="PF00892"/>
    </source>
</evidence>
<protein>
    <submittedName>
        <fullName evidence="14">EamA-like transporter family protein</fullName>
    </submittedName>
</protein>
<evidence type="ECO:0000256" key="2">
    <source>
        <dbReference type="ARBA" id="ARBA00007362"/>
    </source>
</evidence>
<reference evidence="14 15" key="1">
    <citation type="submission" date="2016-11" db="EMBL/GenBank/DDBJ databases">
        <authorList>
            <person name="Jaros S."/>
            <person name="Januszkiewicz K."/>
            <person name="Wedrychowicz H."/>
        </authorList>
    </citation>
    <scope>NUCLEOTIDE SEQUENCE [LARGE SCALE GENOMIC DNA]</scope>
    <source>
        <strain evidence="14 15">DSM 17459</strain>
    </source>
</reference>
<dbReference type="GO" id="GO:0005886">
    <property type="term" value="C:plasma membrane"/>
    <property type="evidence" value="ECO:0007669"/>
    <property type="project" value="UniProtKB-SubCell"/>
</dbReference>
<keyword evidence="3" id="KW-1003">Cell membrane</keyword>
<dbReference type="GO" id="GO:0009103">
    <property type="term" value="P:lipopolysaccharide biosynthetic process"/>
    <property type="evidence" value="ECO:0007669"/>
    <property type="project" value="UniProtKB-KW"/>
</dbReference>
<comment type="subcellular location">
    <subcellularLocation>
        <location evidence="1">Cell membrane</location>
        <topology evidence="1">Multi-pass membrane protein</topology>
    </subcellularLocation>
</comment>
<dbReference type="OrthoDB" id="2873177at2"/>
<dbReference type="Pfam" id="PF00892">
    <property type="entry name" value="EamA"/>
    <property type="match status" value="1"/>
</dbReference>
<evidence type="ECO:0000256" key="12">
    <source>
        <dbReference type="SAM" id="Phobius"/>
    </source>
</evidence>
<evidence type="ECO:0000256" key="1">
    <source>
        <dbReference type="ARBA" id="ARBA00004651"/>
    </source>
</evidence>
<dbReference type="InterPro" id="IPR000390">
    <property type="entry name" value="Small_drug/metabolite_transptr"/>
</dbReference>
<name>A0A1M5AMK9_9CLOT</name>
<gene>
    <name evidence="14" type="ORF">SAMN02745158_03255</name>
</gene>
<keyword evidence="11 12" id="KW-0472">Membrane</keyword>
<evidence type="ECO:0000256" key="11">
    <source>
        <dbReference type="ARBA" id="ARBA00023136"/>
    </source>
</evidence>
<dbReference type="SUPFAM" id="SSF103481">
    <property type="entry name" value="Multidrug resistance efflux transporter EmrE"/>
    <property type="match status" value="1"/>
</dbReference>
<evidence type="ECO:0000256" key="7">
    <source>
        <dbReference type="ARBA" id="ARBA00022692"/>
    </source>
</evidence>
<evidence type="ECO:0000256" key="9">
    <source>
        <dbReference type="ARBA" id="ARBA00022989"/>
    </source>
</evidence>
<keyword evidence="5" id="KW-0997">Cell inner membrane</keyword>
<dbReference type="RefSeq" id="WP_084068026.1">
    <property type="nucleotide sequence ID" value="NZ_FQVI01000021.1"/>
</dbReference>
<evidence type="ECO:0000256" key="10">
    <source>
        <dbReference type="ARBA" id="ARBA00023098"/>
    </source>
</evidence>
<feature type="transmembrane region" description="Helical" evidence="12">
    <location>
        <begin position="6"/>
        <end position="24"/>
    </location>
</feature>
<evidence type="ECO:0000256" key="6">
    <source>
        <dbReference type="ARBA" id="ARBA00022556"/>
    </source>
</evidence>
<evidence type="ECO:0000256" key="8">
    <source>
        <dbReference type="ARBA" id="ARBA00022985"/>
    </source>
</evidence>
<comment type="similarity">
    <text evidence="2">Belongs to the EamA transporter family.</text>
</comment>
<keyword evidence="8" id="KW-0448">Lipopolysaccharide biosynthesis</keyword>
<organism evidence="14 15">
    <name type="scientific">Lactonifactor longoviformis DSM 17459</name>
    <dbReference type="NCBI Taxonomy" id="1122155"/>
    <lineage>
        <taxon>Bacteria</taxon>
        <taxon>Bacillati</taxon>
        <taxon>Bacillota</taxon>
        <taxon>Clostridia</taxon>
        <taxon>Eubacteriales</taxon>
        <taxon>Clostridiaceae</taxon>
        <taxon>Lactonifactor</taxon>
    </lineage>
</organism>
<dbReference type="AlphaFoldDB" id="A0A1M5AMK9"/>
<dbReference type="PANTHER" id="PTHR30561:SF9">
    <property type="entry name" value="4-AMINO-4-DEOXY-L-ARABINOSE-PHOSPHOUNDECAPRENOL FLIPPASE SUBUNIT ARNF-RELATED"/>
    <property type="match status" value="1"/>
</dbReference>
<feature type="domain" description="EamA" evidence="13">
    <location>
        <begin position="5"/>
        <end position="112"/>
    </location>
</feature>
<keyword evidence="7 12" id="KW-0812">Transmembrane</keyword>
<dbReference type="STRING" id="1122155.SAMN02745158_03255"/>
<evidence type="ECO:0000256" key="5">
    <source>
        <dbReference type="ARBA" id="ARBA00022519"/>
    </source>
</evidence>
<dbReference type="Proteomes" id="UP000184245">
    <property type="component" value="Unassembled WGS sequence"/>
</dbReference>
<dbReference type="EMBL" id="FQVI01000021">
    <property type="protein sequence ID" value="SHF31405.1"/>
    <property type="molecule type" value="Genomic_DNA"/>
</dbReference>
<feature type="transmembrane region" description="Helical" evidence="12">
    <location>
        <begin position="45"/>
        <end position="65"/>
    </location>
</feature>